<evidence type="ECO:0000313" key="1">
    <source>
        <dbReference type="EMBL" id="BBE51844.1"/>
    </source>
</evidence>
<name>A0A2Z6GF24_9PROT</name>
<dbReference type="EMBL" id="AP018738">
    <property type="protein sequence ID" value="BBE51844.1"/>
    <property type="molecule type" value="Genomic_DNA"/>
</dbReference>
<reference evidence="1 2" key="1">
    <citation type="submission" date="2018-06" db="EMBL/GenBank/DDBJ databases">
        <title>OYT1 Genome Sequencing.</title>
        <authorList>
            <person name="Kato S."/>
            <person name="Itoh T."/>
            <person name="Ohkuma M."/>
        </authorList>
    </citation>
    <scope>NUCLEOTIDE SEQUENCE [LARGE SCALE GENOMIC DNA]</scope>
    <source>
        <strain evidence="1 2">OYT1</strain>
    </source>
</reference>
<evidence type="ECO:0000313" key="2">
    <source>
        <dbReference type="Proteomes" id="UP000033070"/>
    </source>
</evidence>
<dbReference type="AlphaFoldDB" id="A0A2Z6GF24"/>
<keyword evidence="2" id="KW-1185">Reference proteome</keyword>
<protein>
    <submittedName>
        <fullName evidence="1">Uncharacterized protein</fullName>
    </submittedName>
</protein>
<gene>
    <name evidence="1" type="ORF">OYT1_ch2328</name>
</gene>
<dbReference type="Proteomes" id="UP000033070">
    <property type="component" value="Chromosome"/>
</dbReference>
<accession>A0A2Z6GF24</accession>
<proteinExistence type="predicted"/>
<dbReference type="KEGG" id="fam:OYT1_ch2328"/>
<sequence length="37" mass="4163">MLVAPYQSSLIVVAQASKYHLSYNPAMSTPQFSTFKR</sequence>
<organism evidence="1 2">
    <name type="scientific">Ferriphaselus amnicola</name>
    <dbReference type="NCBI Taxonomy" id="1188319"/>
    <lineage>
        <taxon>Bacteria</taxon>
        <taxon>Pseudomonadati</taxon>
        <taxon>Pseudomonadota</taxon>
        <taxon>Betaproteobacteria</taxon>
        <taxon>Nitrosomonadales</taxon>
        <taxon>Gallionellaceae</taxon>
        <taxon>Ferriphaselus</taxon>
    </lineage>
</organism>